<dbReference type="Proteomes" id="UP000494163">
    <property type="component" value="Chromosome 2R"/>
</dbReference>
<feature type="region of interest" description="Disordered" evidence="1">
    <location>
        <begin position="522"/>
        <end position="561"/>
    </location>
</feature>
<dbReference type="OMA" id="FRRQPFE"/>
<accession>A0A0M4EAU1</accession>
<feature type="compositionally biased region" description="Low complexity" evidence="1">
    <location>
        <begin position="547"/>
        <end position="561"/>
    </location>
</feature>
<evidence type="ECO:0000256" key="1">
    <source>
        <dbReference type="SAM" id="MobiDB-lite"/>
    </source>
</evidence>
<proteinExistence type="predicted"/>
<evidence type="ECO:0000313" key="2">
    <source>
        <dbReference type="EMBL" id="ALC42258.1"/>
    </source>
</evidence>
<protein>
    <submittedName>
        <fullName evidence="2">CG13870</fullName>
    </submittedName>
</protein>
<keyword evidence="3" id="KW-1185">Reference proteome</keyword>
<dbReference type="AlphaFoldDB" id="A0A0M4EAU1"/>
<dbReference type="EMBL" id="CP012524">
    <property type="protein sequence ID" value="ALC42258.1"/>
    <property type="molecule type" value="Genomic_DNA"/>
</dbReference>
<reference evidence="2 3" key="1">
    <citation type="submission" date="2015-08" db="EMBL/GenBank/DDBJ databases">
        <title>Ancestral chromatin configuration constrains chromatin evolution on differentiating sex chromosomes in Drosophila.</title>
        <authorList>
            <person name="Zhou Q."/>
            <person name="Bachtrog D."/>
        </authorList>
    </citation>
    <scope>NUCLEOTIDE SEQUENCE [LARGE SCALE GENOMIC DNA]</scope>
    <source>
        <tissue evidence="2">Whole larvae</tissue>
    </source>
</reference>
<sequence>MAKMETKQYSEDRQNFVATRMSLPLFMISRNRLREDHLDGVQKQFKLAGQHYNANCHKENRGEDFSAATYAHYKHITGFNKAPSAPYPQPRPLKCDRSMTTWRSYQQAPNRYGVLPVPYLSRQGTKGTLFAKMHTNKSLVSIKMPGSKFYELPAEIERFFKPENKQKGIFLSNARDRRPTTRIMITDQTSCYRNPAEPGPCDTHTAAHEMCYNMAPVTESEPENPHLFLRHSCVPDKISRLLRRHISFEPGPGRYDVRFPNVCACERGRQTMPRLQMLIEQQKRLKFRRLPYKRINAKRYCEPDWRHVEGYGHRHVFIMGKHDLPKPRAKKIVKAKKGEKSEKQLKLFAEGKYINMLSNPKRYPMSTRDYALAPYEPRIVYNCIAKRIVRKQLRNNKKIAFMSGQERWKDGVRPLQLTARQLEEIKARLPDDRRLTDRPLELRASKIVSQLHHVPEHMRVSYMPQLRKRLFKFLPVPTARVLVTDSDIRPDVSFDPEHPTGLYNVKIEEESFYRDSVLEDMEKGARQQEQDTTHSPSVVSIAPSIGSRRSNLSRHSSSVRNSRISVTVLNPSEQRAREIKSVVAAEVAKEQAATVAAEVAAN</sequence>
<gene>
    <name evidence="2" type="ORF">Dbus_chr2Rg1837</name>
</gene>
<dbReference type="OrthoDB" id="6275292at2759"/>
<feature type="compositionally biased region" description="Basic and acidic residues" evidence="1">
    <location>
        <begin position="522"/>
        <end position="532"/>
    </location>
</feature>
<organism evidence="2 3">
    <name type="scientific">Drosophila busckii</name>
    <name type="common">Fruit fly</name>
    <dbReference type="NCBI Taxonomy" id="30019"/>
    <lineage>
        <taxon>Eukaryota</taxon>
        <taxon>Metazoa</taxon>
        <taxon>Ecdysozoa</taxon>
        <taxon>Arthropoda</taxon>
        <taxon>Hexapoda</taxon>
        <taxon>Insecta</taxon>
        <taxon>Pterygota</taxon>
        <taxon>Neoptera</taxon>
        <taxon>Endopterygota</taxon>
        <taxon>Diptera</taxon>
        <taxon>Brachycera</taxon>
        <taxon>Muscomorpha</taxon>
        <taxon>Ephydroidea</taxon>
        <taxon>Drosophilidae</taxon>
        <taxon>Drosophila</taxon>
    </lineage>
</organism>
<evidence type="ECO:0000313" key="3">
    <source>
        <dbReference type="Proteomes" id="UP000494163"/>
    </source>
</evidence>
<name>A0A0M4EAU1_DROBS</name>